<evidence type="ECO:0000313" key="3">
    <source>
        <dbReference type="Proteomes" id="UP000554235"/>
    </source>
</evidence>
<dbReference type="SMART" id="SM01007">
    <property type="entry name" value="Aldolase_II"/>
    <property type="match status" value="1"/>
</dbReference>
<dbReference type="FunFam" id="3.40.225.10:FF:000009">
    <property type="entry name" value="Class II aldolase/adducin N-terminal"/>
    <property type="match status" value="1"/>
</dbReference>
<dbReference type="InterPro" id="IPR051017">
    <property type="entry name" value="Aldolase-II_Adducin_sf"/>
</dbReference>
<organism evidence="2 3">
    <name type="scientific">Fusarium albosuccineum</name>
    <dbReference type="NCBI Taxonomy" id="1237068"/>
    <lineage>
        <taxon>Eukaryota</taxon>
        <taxon>Fungi</taxon>
        <taxon>Dikarya</taxon>
        <taxon>Ascomycota</taxon>
        <taxon>Pezizomycotina</taxon>
        <taxon>Sordariomycetes</taxon>
        <taxon>Hypocreomycetidae</taxon>
        <taxon>Hypocreales</taxon>
        <taxon>Nectriaceae</taxon>
        <taxon>Fusarium</taxon>
        <taxon>Fusarium decemcellulare species complex</taxon>
    </lineage>
</organism>
<dbReference type="AlphaFoldDB" id="A0A8H4PI54"/>
<name>A0A8H4PI54_9HYPO</name>
<proteinExistence type="predicted"/>
<dbReference type="OrthoDB" id="3238794at2759"/>
<accession>A0A8H4PI54</accession>
<protein>
    <recommendedName>
        <fullName evidence="1">Class II aldolase/adducin N-terminal domain-containing protein</fullName>
    </recommendedName>
</protein>
<dbReference type="Proteomes" id="UP000554235">
    <property type="component" value="Unassembled WGS sequence"/>
</dbReference>
<dbReference type="Gene3D" id="3.40.225.10">
    <property type="entry name" value="Class II aldolase/adducin N-terminal domain"/>
    <property type="match status" value="1"/>
</dbReference>
<sequence length="293" mass="32228">MAPAAVDVRDKGLDEQSIFHKKGADLTNLAVGAAEGKSTIPKIPDFATKEEEQRYCKEHLACAFRVFAENGFDEGLSGHMSLRDPIDPKTFWINPYSMHFADITVSDLVRVTEDAEVVDGIHSVNAAGFAIHSEVHQAHPWINAVCHAHSTAGKAYSVFGKPLPPLMQDSLKFYGRQAILHEYGGPVLNTAEGRAIAGVINDDTNIVILRNHGLLSVGTTIDEACYWFCAFDKCCQSQLMIDAASPFHGAPRPVEEEIAVESSRLIGARQRGWLHFQPYYSNMDKKTGGAFRK</sequence>
<reference evidence="2 3" key="1">
    <citation type="submission" date="2020-01" db="EMBL/GenBank/DDBJ databases">
        <title>Identification and distribution of gene clusters putatively required for synthesis of sphingolipid metabolism inhibitors in phylogenetically diverse species of the filamentous fungus Fusarium.</title>
        <authorList>
            <person name="Kim H.-S."/>
            <person name="Busman M."/>
            <person name="Brown D.W."/>
            <person name="Divon H."/>
            <person name="Uhlig S."/>
            <person name="Proctor R.H."/>
        </authorList>
    </citation>
    <scope>NUCLEOTIDE SEQUENCE [LARGE SCALE GENOMIC DNA]</scope>
    <source>
        <strain evidence="2 3">NRRL 20459</strain>
    </source>
</reference>
<comment type="caution">
    <text evidence="2">The sequence shown here is derived from an EMBL/GenBank/DDBJ whole genome shotgun (WGS) entry which is preliminary data.</text>
</comment>
<evidence type="ECO:0000259" key="1">
    <source>
        <dbReference type="SMART" id="SM01007"/>
    </source>
</evidence>
<dbReference type="GO" id="GO:0051015">
    <property type="term" value="F:actin filament binding"/>
    <property type="evidence" value="ECO:0007669"/>
    <property type="project" value="TreeGrafter"/>
</dbReference>
<evidence type="ECO:0000313" key="2">
    <source>
        <dbReference type="EMBL" id="KAF4472428.1"/>
    </source>
</evidence>
<dbReference type="GO" id="GO:0005856">
    <property type="term" value="C:cytoskeleton"/>
    <property type="evidence" value="ECO:0007669"/>
    <property type="project" value="TreeGrafter"/>
</dbReference>
<dbReference type="InterPro" id="IPR001303">
    <property type="entry name" value="Aldolase_II/adducin_N"/>
</dbReference>
<dbReference type="InterPro" id="IPR036409">
    <property type="entry name" value="Aldolase_II/adducin_N_sf"/>
</dbReference>
<dbReference type="PANTHER" id="PTHR10672">
    <property type="entry name" value="ADDUCIN"/>
    <property type="match status" value="1"/>
</dbReference>
<keyword evidence="3" id="KW-1185">Reference proteome</keyword>
<dbReference type="EMBL" id="JAADYS010000073">
    <property type="protein sequence ID" value="KAF4472428.1"/>
    <property type="molecule type" value="Genomic_DNA"/>
</dbReference>
<dbReference type="NCBIfam" id="NF004855">
    <property type="entry name" value="PRK06208.1"/>
    <property type="match status" value="1"/>
</dbReference>
<dbReference type="SUPFAM" id="SSF53639">
    <property type="entry name" value="AraD/HMP-PK domain-like"/>
    <property type="match status" value="1"/>
</dbReference>
<gene>
    <name evidence="2" type="ORF">FALBO_660</name>
</gene>
<dbReference type="PANTHER" id="PTHR10672:SF39">
    <property type="entry name" value="CLASS II ALDOLASE_ADDUCIN N-TERMINAL DOMAIN-CONTAINING PROTEIN"/>
    <property type="match status" value="1"/>
</dbReference>
<feature type="domain" description="Class II aldolase/adducin N-terminal" evidence="1">
    <location>
        <begin position="58"/>
        <end position="239"/>
    </location>
</feature>
<dbReference type="Pfam" id="PF00596">
    <property type="entry name" value="Aldolase_II"/>
    <property type="match status" value="1"/>
</dbReference>